<proteinExistence type="predicted"/>
<evidence type="ECO:0000313" key="1">
    <source>
        <dbReference type="EMBL" id="GAB1252229.1"/>
    </source>
</evidence>
<keyword evidence="2" id="KW-1185">Reference proteome</keyword>
<dbReference type="EMBL" id="BAAFSF010000004">
    <property type="protein sequence ID" value="GAB1252229.1"/>
    <property type="molecule type" value="Genomic_DNA"/>
</dbReference>
<comment type="caution">
    <text evidence="1">The sequence shown here is derived from an EMBL/GenBank/DDBJ whole genome shotgun (WGS) entry which is preliminary data.</text>
</comment>
<gene>
    <name evidence="1" type="ORF">Tsumi_13350</name>
</gene>
<sequence>MGTGFAAPYEITIEEAGSSESLFKQAANETDLVIKGHINHVDLLLLRQYCRSVERIDLTEATIEAYSDPISYDDYEASELSSALADTKTLKELILPTSLRSIASRALFGCKALQVLVVPCSAMPKTASGTFVNKELLKTITLKVPEELVETYRNTTVAAWKFEHIEAISSEPFAGLVFDDVYGDNYFPIIEGEKPQIFYVAYFDNGSKETINTIELTYWYDDNEAEKKTASLNDVQLLPGSSIDEGLGFCIFEAPNDTKTHLFNIVPTKVNGIEVNLGRRARPMRRYLIDNGFKRKHLMEIFVNPEDPKSMTRYQTAVTAVTRLLGKTKQADKIAIVTIPCQSNDGVTSPIKGMEQTISKYRIDSVPLFLYNRDLMQPYGSLNNSAQLLDLSTYTPALRIGELTDVYEYLLQRSFHKTAFADLQPTLKRGSKDQKIYLSVKGKLSVDENKEDKYYLVAYITEDSGLPPYDKESDEVTIDPTKLYGKVVKLLSDAQEAISIGNDYSIQKNIELPDAQTYLEGKYRLVLALLREGKQPYENSIVQSITLPINEENITAAEEIVLPAPSLPVLGDCNGIIHSVNEAEKIVAIHAMNGVSMPLNQALAKGCYIVTITGNNHETKQIKYILK</sequence>
<dbReference type="Gene3D" id="3.80.10.10">
    <property type="entry name" value="Ribonuclease Inhibitor"/>
    <property type="match status" value="1"/>
</dbReference>
<reference evidence="1 2" key="1">
    <citation type="journal article" date="2025" name="Int. J. Syst. Evol. Microbiol.">
        <title>Desulfovibrio falkowii sp. nov., Porphyromonas miyakawae sp. nov., Mediterraneibacter flintii sp. nov. and Owariibacterium komagatae gen. nov., sp. nov., isolated from human faeces.</title>
        <authorList>
            <person name="Hamaguchi T."/>
            <person name="Ohara M."/>
            <person name="Hisatomi A."/>
            <person name="Sekiguchi K."/>
            <person name="Takeda J.I."/>
            <person name="Ueyama J."/>
            <person name="Ito M."/>
            <person name="Nishiwaki H."/>
            <person name="Ogi T."/>
            <person name="Hirayama M."/>
            <person name="Ohkuma M."/>
            <person name="Sakamoto M."/>
            <person name="Ohno K."/>
        </authorList>
    </citation>
    <scope>NUCLEOTIDE SEQUENCE [LARGE SCALE GENOMIC DNA]</scope>
    <source>
        <strain evidence="1 2">13CB11C</strain>
    </source>
</reference>
<accession>A0ABQ0E3B2</accession>
<organism evidence="1 2">
    <name type="scientific">Porphyromonas miyakawae</name>
    <dbReference type="NCBI Taxonomy" id="3137470"/>
    <lineage>
        <taxon>Bacteria</taxon>
        <taxon>Pseudomonadati</taxon>
        <taxon>Bacteroidota</taxon>
        <taxon>Bacteroidia</taxon>
        <taxon>Bacteroidales</taxon>
        <taxon>Porphyromonadaceae</taxon>
        <taxon>Porphyromonas</taxon>
    </lineage>
</organism>
<evidence type="ECO:0000313" key="2">
    <source>
        <dbReference type="Proteomes" id="UP001628220"/>
    </source>
</evidence>
<dbReference type="InterPro" id="IPR032675">
    <property type="entry name" value="LRR_dom_sf"/>
</dbReference>
<protein>
    <recommendedName>
        <fullName evidence="3">Leucine rich repeat-containing protein</fullName>
    </recommendedName>
</protein>
<name>A0ABQ0E3B2_9PORP</name>
<dbReference type="Proteomes" id="UP001628220">
    <property type="component" value="Unassembled WGS sequence"/>
</dbReference>
<evidence type="ECO:0008006" key="3">
    <source>
        <dbReference type="Google" id="ProtNLM"/>
    </source>
</evidence>